<gene>
    <name evidence="2" type="ORF">BT96DRAFT_924468</name>
</gene>
<dbReference type="AlphaFoldDB" id="A0A6A4H6I3"/>
<dbReference type="Proteomes" id="UP000799118">
    <property type="component" value="Unassembled WGS sequence"/>
</dbReference>
<dbReference type="OrthoDB" id="2107166at2759"/>
<dbReference type="EMBL" id="ML769587">
    <property type="protein sequence ID" value="KAE9392805.1"/>
    <property type="molecule type" value="Genomic_DNA"/>
</dbReference>
<evidence type="ECO:0000256" key="1">
    <source>
        <dbReference type="SAM" id="MobiDB-lite"/>
    </source>
</evidence>
<sequence>MGRWTQYDEDDYRLPEGFKRVAYDADTGQYTYQDTRGNEWNGAPYQTHGTLRPAEESSPGPTRIYQVANATKDTGGRRLSSNSLDGPWTSITKEMAESGLTPEELSSNPMYPRRRSSSRFVETAKNMAKRTLRSFSVSAVNGTEKDESDEIEKPILRRRPTGTGTSTTKPPRKEKTAGLKHSFSTPAPTPQKDPRVGRSSTVKELTPTPRATALRPSKTISHSHSKPAPALTSEHNKSISRTLAYAYDLPPIPPVVPPKEQRPSVTRTSHHHRSVTSPMSPTTQHHRSQSHSHSHSRSQSQSHHSKSGSAVPAADAGKPSHRGERVREHGSGSTGRRGEKEKEGRGTRWKDQKEREREEREKGTTRNESDRKASSSSPSRPAEKTPIYSQFNTVKNRK</sequence>
<reference evidence="2" key="1">
    <citation type="journal article" date="2019" name="Environ. Microbiol.">
        <title>Fungal ecological strategies reflected in gene transcription - a case study of two litter decomposers.</title>
        <authorList>
            <person name="Barbi F."/>
            <person name="Kohler A."/>
            <person name="Barry K."/>
            <person name="Baskaran P."/>
            <person name="Daum C."/>
            <person name="Fauchery L."/>
            <person name="Ihrmark K."/>
            <person name="Kuo A."/>
            <person name="LaButti K."/>
            <person name="Lipzen A."/>
            <person name="Morin E."/>
            <person name="Grigoriev I.V."/>
            <person name="Henrissat B."/>
            <person name="Lindahl B."/>
            <person name="Martin F."/>
        </authorList>
    </citation>
    <scope>NUCLEOTIDE SEQUENCE</scope>
    <source>
        <strain evidence="2">JB14</strain>
    </source>
</reference>
<evidence type="ECO:0000313" key="3">
    <source>
        <dbReference type="Proteomes" id="UP000799118"/>
    </source>
</evidence>
<feature type="compositionally biased region" description="Polar residues" evidence="1">
    <location>
        <begin position="387"/>
        <end position="398"/>
    </location>
</feature>
<accession>A0A6A4H6I3</accession>
<proteinExistence type="predicted"/>
<evidence type="ECO:0000313" key="2">
    <source>
        <dbReference type="EMBL" id="KAE9392805.1"/>
    </source>
</evidence>
<feature type="region of interest" description="Disordered" evidence="1">
    <location>
        <begin position="33"/>
        <end position="61"/>
    </location>
</feature>
<feature type="region of interest" description="Disordered" evidence="1">
    <location>
        <begin position="95"/>
        <end position="398"/>
    </location>
</feature>
<organism evidence="2 3">
    <name type="scientific">Gymnopus androsaceus JB14</name>
    <dbReference type="NCBI Taxonomy" id="1447944"/>
    <lineage>
        <taxon>Eukaryota</taxon>
        <taxon>Fungi</taxon>
        <taxon>Dikarya</taxon>
        <taxon>Basidiomycota</taxon>
        <taxon>Agaricomycotina</taxon>
        <taxon>Agaricomycetes</taxon>
        <taxon>Agaricomycetidae</taxon>
        <taxon>Agaricales</taxon>
        <taxon>Marasmiineae</taxon>
        <taxon>Omphalotaceae</taxon>
        <taxon>Gymnopus</taxon>
    </lineage>
</organism>
<keyword evidence="3" id="KW-1185">Reference proteome</keyword>
<feature type="compositionally biased region" description="Basic residues" evidence="1">
    <location>
        <begin position="284"/>
        <end position="296"/>
    </location>
</feature>
<feature type="compositionally biased region" description="Basic and acidic residues" evidence="1">
    <location>
        <begin position="321"/>
        <end position="373"/>
    </location>
</feature>
<name>A0A6A4H6I3_9AGAR</name>
<protein>
    <submittedName>
        <fullName evidence="2">Uncharacterized protein</fullName>
    </submittedName>
</protein>